<comment type="caution">
    <text evidence="1">The sequence shown here is derived from an EMBL/GenBank/DDBJ whole genome shotgun (WGS) entry which is preliminary data.</text>
</comment>
<dbReference type="EMBL" id="JBEGCI010000004">
    <property type="protein sequence ID" value="MEQ6888247.1"/>
    <property type="molecule type" value="Genomic_DNA"/>
</dbReference>
<dbReference type="Proteomes" id="UP001472978">
    <property type="component" value="Unassembled WGS sequence"/>
</dbReference>
<evidence type="ECO:0000313" key="1">
    <source>
        <dbReference type="EMBL" id="MEQ6888247.1"/>
    </source>
</evidence>
<dbReference type="RefSeq" id="WP_349757793.1">
    <property type="nucleotide sequence ID" value="NZ_JBEGCI010000004.1"/>
</dbReference>
<gene>
    <name evidence="1" type="ORF">ABE957_06110</name>
</gene>
<organism evidence="1 2">
    <name type="scientific">Halomonas pelophila</name>
    <dbReference type="NCBI Taxonomy" id="3151122"/>
    <lineage>
        <taxon>Bacteria</taxon>
        <taxon>Pseudomonadati</taxon>
        <taxon>Pseudomonadota</taxon>
        <taxon>Gammaproteobacteria</taxon>
        <taxon>Oceanospirillales</taxon>
        <taxon>Halomonadaceae</taxon>
        <taxon>Halomonas</taxon>
    </lineage>
</organism>
<protein>
    <submittedName>
        <fullName evidence="1">Uncharacterized protein</fullName>
    </submittedName>
</protein>
<proteinExistence type="predicted"/>
<name>A0ABV1N3F7_9GAMM</name>
<evidence type="ECO:0000313" key="2">
    <source>
        <dbReference type="Proteomes" id="UP001472978"/>
    </source>
</evidence>
<keyword evidence="2" id="KW-1185">Reference proteome</keyword>
<reference evidence="1 2" key="1">
    <citation type="submission" date="2024-05" db="EMBL/GenBank/DDBJ databases">
        <title>Halomonas sp. CS7 16S ribosomal RNA gene Genome sequencing and assembly.</title>
        <authorList>
            <person name="Yook S."/>
        </authorList>
    </citation>
    <scope>NUCLEOTIDE SEQUENCE [LARGE SCALE GENOMIC DNA]</scope>
    <source>
        <strain evidence="1 2">CS7</strain>
    </source>
</reference>
<sequence length="43" mass="4917">MNIRHTNRLLSSLDCPALRPRQARCIEKALQTLSDTHPHFMSG</sequence>
<accession>A0ABV1N3F7</accession>